<evidence type="ECO:0000313" key="2">
    <source>
        <dbReference type="EMBL" id="NDW04821.1"/>
    </source>
</evidence>
<organism evidence="2 3">
    <name type="scientific">Jiella pacifica</name>
    <dbReference type="NCBI Taxonomy" id="2696469"/>
    <lineage>
        <taxon>Bacteria</taxon>
        <taxon>Pseudomonadati</taxon>
        <taxon>Pseudomonadota</taxon>
        <taxon>Alphaproteobacteria</taxon>
        <taxon>Hyphomicrobiales</taxon>
        <taxon>Aurantimonadaceae</taxon>
        <taxon>Jiella</taxon>
    </lineage>
</organism>
<protein>
    <submittedName>
        <fullName evidence="2">Uncharacterized protein</fullName>
    </submittedName>
</protein>
<evidence type="ECO:0000256" key="1">
    <source>
        <dbReference type="SAM" id="MobiDB-lite"/>
    </source>
</evidence>
<comment type="caution">
    <text evidence="2">The sequence shown here is derived from an EMBL/GenBank/DDBJ whole genome shotgun (WGS) entry which is preliminary data.</text>
</comment>
<dbReference type="Proteomes" id="UP000469011">
    <property type="component" value="Unassembled WGS sequence"/>
</dbReference>
<dbReference type="EMBL" id="JAAAMG010000007">
    <property type="protein sequence ID" value="NDW04821.1"/>
    <property type="molecule type" value="Genomic_DNA"/>
</dbReference>
<reference evidence="2 3" key="1">
    <citation type="submission" date="2020-01" db="EMBL/GenBank/DDBJ databases">
        <title>Jiella pacifica sp. nov.</title>
        <authorList>
            <person name="Xue Z."/>
            <person name="Zhu S."/>
            <person name="Chen J."/>
            <person name="Yang J."/>
        </authorList>
    </citation>
    <scope>NUCLEOTIDE SEQUENCE [LARGE SCALE GENOMIC DNA]</scope>
    <source>
        <strain evidence="2 3">40Bstr34</strain>
    </source>
</reference>
<name>A0A6N9T112_9HYPH</name>
<keyword evidence="3" id="KW-1185">Reference proteome</keyword>
<feature type="region of interest" description="Disordered" evidence="1">
    <location>
        <begin position="51"/>
        <end position="70"/>
    </location>
</feature>
<feature type="compositionally biased region" description="Basic and acidic residues" evidence="1">
    <location>
        <begin position="56"/>
        <end position="70"/>
    </location>
</feature>
<accession>A0A6N9T112</accession>
<sequence length="249" mass="27034">MARQSLFAVTTILAVAATSVPFTIERAGAEDAGRQFAQSDAGQQRYLRDGGAVRLPSERRSGEHRGDPLRAGDVRAVNGIDRLTGGASTADTLQEFDEDNLNTAPDIYSTSEREEFLEDGGSIDTSVTYRDDAPVIYRGGIRTLRGPAAGHWRHVVVQPVDISNRGSVSFLTSDVGYERGNRGSYRPGLNARTGSVRTLSGPKIIDVEAERLDRRPMPTSGIETIWTGGAKIIRIARDYRRGDEAASLK</sequence>
<gene>
    <name evidence="2" type="ORF">GTK09_10305</name>
</gene>
<evidence type="ECO:0000313" key="3">
    <source>
        <dbReference type="Proteomes" id="UP000469011"/>
    </source>
</evidence>
<dbReference type="AlphaFoldDB" id="A0A6N9T112"/>
<proteinExistence type="predicted"/>
<dbReference type="RefSeq" id="WP_163463080.1">
    <property type="nucleotide sequence ID" value="NZ_JAAAMG010000007.1"/>
</dbReference>